<sequence>MRIAIYGTGGVGGYFGGRLAEAGADVTFIARGEHLTAIQRNGLHVYSIAGDFTIAPATATDEPASVGPVDCVIVATKAWQVPDAAEAMRPMIGPDTFVVPLGNGVEAVDQLAATLGREHVVGGLCGILAWREGPGEVRHAGIDPFVRIGELDNRTSERTQRLQAIFERATGVQAEVADDILAAIWSKFLFICAMSGIGSITRAPIGVTRALPDTRRMIEQILEEIHRVALAKGIALPDDAVARALKFIDALPEKSTASMQRDILQGRPSELESQNGAVVRLGIEHGVATPVNAVIHAALLPQEMRARGVEDF</sequence>
<keyword evidence="6 10" id="KW-0521">NADP</keyword>
<dbReference type="InterPro" id="IPR003710">
    <property type="entry name" value="ApbA"/>
</dbReference>
<evidence type="ECO:0000259" key="12">
    <source>
        <dbReference type="Pfam" id="PF08546"/>
    </source>
</evidence>
<comment type="pathway">
    <text evidence="1 10">Cofactor biosynthesis; (R)-pantothenate biosynthesis; (R)-pantoate from 3-methyl-2-oxobutanoate: step 2/2.</text>
</comment>
<dbReference type="Pfam" id="PF02558">
    <property type="entry name" value="ApbA"/>
    <property type="match status" value="1"/>
</dbReference>
<keyword evidence="5 10" id="KW-0566">Pantothenate biosynthesis</keyword>
<keyword evidence="14" id="KW-1185">Reference proteome</keyword>
<dbReference type="Gene3D" id="1.10.1040.10">
    <property type="entry name" value="N-(1-d-carboxylethyl)-l-norvaline Dehydrogenase, domain 2"/>
    <property type="match status" value="1"/>
</dbReference>
<dbReference type="GO" id="GO:0008677">
    <property type="term" value="F:2-dehydropantoate 2-reductase activity"/>
    <property type="evidence" value="ECO:0007669"/>
    <property type="project" value="UniProtKB-EC"/>
</dbReference>
<dbReference type="InterPro" id="IPR013328">
    <property type="entry name" value="6PGD_dom2"/>
</dbReference>
<evidence type="ECO:0000256" key="8">
    <source>
        <dbReference type="ARBA" id="ARBA00032024"/>
    </source>
</evidence>
<dbReference type="PANTHER" id="PTHR21708:SF26">
    <property type="entry name" value="2-DEHYDROPANTOATE 2-REDUCTASE"/>
    <property type="match status" value="1"/>
</dbReference>
<evidence type="ECO:0000259" key="11">
    <source>
        <dbReference type="Pfam" id="PF02558"/>
    </source>
</evidence>
<evidence type="ECO:0000256" key="10">
    <source>
        <dbReference type="RuleBase" id="RU362068"/>
    </source>
</evidence>
<dbReference type="NCBIfam" id="NF005091">
    <property type="entry name" value="PRK06522.2-2"/>
    <property type="match status" value="1"/>
</dbReference>
<organism evidence="13 14">
    <name type="scientific">Litchfieldella rifensis</name>
    <dbReference type="NCBI Taxonomy" id="762643"/>
    <lineage>
        <taxon>Bacteria</taxon>
        <taxon>Pseudomonadati</taxon>
        <taxon>Pseudomonadota</taxon>
        <taxon>Gammaproteobacteria</taxon>
        <taxon>Oceanospirillales</taxon>
        <taxon>Halomonadaceae</taxon>
        <taxon>Litchfieldella</taxon>
    </lineage>
</organism>
<feature type="domain" description="Ketopantoate reductase C-terminal" evidence="12">
    <location>
        <begin position="179"/>
        <end position="299"/>
    </location>
</feature>
<dbReference type="InterPro" id="IPR008927">
    <property type="entry name" value="6-PGluconate_DH-like_C_sf"/>
</dbReference>
<dbReference type="InterPro" id="IPR013332">
    <property type="entry name" value="KPR_N"/>
</dbReference>
<dbReference type="EMBL" id="JBHRUG010000003">
    <property type="protein sequence ID" value="MFC3282503.1"/>
    <property type="molecule type" value="Genomic_DNA"/>
</dbReference>
<evidence type="ECO:0000256" key="6">
    <source>
        <dbReference type="ARBA" id="ARBA00022857"/>
    </source>
</evidence>
<comment type="similarity">
    <text evidence="2 10">Belongs to the ketopantoate reductase family.</text>
</comment>
<gene>
    <name evidence="13" type="ORF">ACFOEV_02615</name>
</gene>
<accession>A0ABV7LKG4</accession>
<comment type="catalytic activity">
    <reaction evidence="9 10">
        <text>(R)-pantoate + NADP(+) = 2-dehydropantoate + NADPH + H(+)</text>
        <dbReference type="Rhea" id="RHEA:16233"/>
        <dbReference type="ChEBI" id="CHEBI:11561"/>
        <dbReference type="ChEBI" id="CHEBI:15378"/>
        <dbReference type="ChEBI" id="CHEBI:15980"/>
        <dbReference type="ChEBI" id="CHEBI:57783"/>
        <dbReference type="ChEBI" id="CHEBI:58349"/>
        <dbReference type="EC" id="1.1.1.169"/>
    </reaction>
</comment>
<comment type="function">
    <text evidence="10">Catalyzes the NADPH-dependent reduction of ketopantoate into pantoic acid.</text>
</comment>
<dbReference type="Gene3D" id="3.40.50.720">
    <property type="entry name" value="NAD(P)-binding Rossmann-like Domain"/>
    <property type="match status" value="1"/>
</dbReference>
<evidence type="ECO:0000256" key="4">
    <source>
        <dbReference type="ARBA" id="ARBA00019465"/>
    </source>
</evidence>
<feature type="domain" description="Ketopantoate reductase N-terminal" evidence="11">
    <location>
        <begin position="3"/>
        <end position="152"/>
    </location>
</feature>
<dbReference type="RefSeq" id="WP_386771324.1">
    <property type="nucleotide sequence ID" value="NZ_JBHRUG010000003.1"/>
</dbReference>
<evidence type="ECO:0000313" key="14">
    <source>
        <dbReference type="Proteomes" id="UP001595579"/>
    </source>
</evidence>
<dbReference type="InterPro" id="IPR013752">
    <property type="entry name" value="KPA_reductase"/>
</dbReference>
<dbReference type="PANTHER" id="PTHR21708">
    <property type="entry name" value="PROBABLE 2-DEHYDROPANTOATE 2-REDUCTASE"/>
    <property type="match status" value="1"/>
</dbReference>
<comment type="caution">
    <text evidence="13">The sequence shown here is derived from an EMBL/GenBank/DDBJ whole genome shotgun (WGS) entry which is preliminary data.</text>
</comment>
<dbReference type="InterPro" id="IPR036291">
    <property type="entry name" value="NAD(P)-bd_dom_sf"/>
</dbReference>
<evidence type="ECO:0000256" key="1">
    <source>
        <dbReference type="ARBA" id="ARBA00004994"/>
    </source>
</evidence>
<dbReference type="InterPro" id="IPR051402">
    <property type="entry name" value="KPR-Related"/>
</dbReference>
<dbReference type="Pfam" id="PF08546">
    <property type="entry name" value="ApbA_C"/>
    <property type="match status" value="1"/>
</dbReference>
<evidence type="ECO:0000256" key="2">
    <source>
        <dbReference type="ARBA" id="ARBA00007870"/>
    </source>
</evidence>
<protein>
    <recommendedName>
        <fullName evidence="4 10">2-dehydropantoate 2-reductase</fullName>
        <ecNumber evidence="3 10">1.1.1.169</ecNumber>
    </recommendedName>
    <alternativeName>
        <fullName evidence="8 10">Ketopantoate reductase</fullName>
    </alternativeName>
</protein>
<evidence type="ECO:0000256" key="5">
    <source>
        <dbReference type="ARBA" id="ARBA00022655"/>
    </source>
</evidence>
<dbReference type="SUPFAM" id="SSF48179">
    <property type="entry name" value="6-phosphogluconate dehydrogenase C-terminal domain-like"/>
    <property type="match status" value="1"/>
</dbReference>
<evidence type="ECO:0000313" key="13">
    <source>
        <dbReference type="EMBL" id="MFC3282503.1"/>
    </source>
</evidence>
<dbReference type="SUPFAM" id="SSF51735">
    <property type="entry name" value="NAD(P)-binding Rossmann-fold domains"/>
    <property type="match status" value="1"/>
</dbReference>
<name>A0ABV7LKG4_9GAMM</name>
<dbReference type="EC" id="1.1.1.169" evidence="3 10"/>
<dbReference type="NCBIfam" id="TIGR00745">
    <property type="entry name" value="apbA_panE"/>
    <property type="match status" value="1"/>
</dbReference>
<keyword evidence="7 10" id="KW-0560">Oxidoreductase</keyword>
<dbReference type="Proteomes" id="UP001595579">
    <property type="component" value="Unassembled WGS sequence"/>
</dbReference>
<reference evidence="14" key="1">
    <citation type="journal article" date="2019" name="Int. J. Syst. Evol. Microbiol.">
        <title>The Global Catalogue of Microorganisms (GCM) 10K type strain sequencing project: providing services to taxonomists for standard genome sequencing and annotation.</title>
        <authorList>
            <consortium name="The Broad Institute Genomics Platform"/>
            <consortium name="The Broad Institute Genome Sequencing Center for Infectious Disease"/>
            <person name="Wu L."/>
            <person name="Ma J."/>
        </authorList>
    </citation>
    <scope>NUCLEOTIDE SEQUENCE [LARGE SCALE GENOMIC DNA]</scope>
    <source>
        <strain evidence="14">CECT 7698</strain>
    </source>
</reference>
<proteinExistence type="inferred from homology"/>
<evidence type="ECO:0000256" key="7">
    <source>
        <dbReference type="ARBA" id="ARBA00023002"/>
    </source>
</evidence>
<evidence type="ECO:0000256" key="3">
    <source>
        <dbReference type="ARBA" id="ARBA00013014"/>
    </source>
</evidence>
<evidence type="ECO:0000256" key="9">
    <source>
        <dbReference type="ARBA" id="ARBA00048793"/>
    </source>
</evidence>